<sequence length="417" mass="45058">MAWIALFLLSHLWATAGTSAQVRRSCSVPSGQQPLVDGIQVLMENSVTRSAFPNPSILIAMNLAGPYNLEAQKLLTEELLASNPADLTVGQLALNIMALTSSCRDTASKVSALQREMELWAAPGPHEEATAFYAPGLAVLALCQKNSEATLPMAVGFAKALLANTAPFDVGTGAVAALALTCMYNKIPVGSGNSYRTLFGHVLQSTVENISLRIRDNGIIGNIYSTGLAMQALSVTPEQPSKAWDCEKTMATVLDEIKEGKFQNPMSIAQILPSLKGKTYLDVPQVICGSDQVVPPSVPVYPTAVPTLASNITVIYTINNQLRGVELLFKATIEVSVKAGSVLLLVLQEAQRKNPIFKFELTMTSWGLIVSSINNIAENVNHKTYWQFLSDGTPINEGVTYYVPFNHEHIIANFTQY</sequence>
<dbReference type="GO" id="GO:0015889">
    <property type="term" value="P:cobalamin transport"/>
    <property type="evidence" value="ECO:0007669"/>
    <property type="project" value="Ensembl"/>
</dbReference>
<evidence type="ECO:0000256" key="6">
    <source>
        <dbReference type="ARBA" id="ARBA00023285"/>
    </source>
</evidence>
<feature type="signal peptide" evidence="9">
    <location>
        <begin position="1"/>
        <end position="20"/>
    </location>
</feature>
<dbReference type="Pfam" id="PF01122">
    <property type="entry name" value="Cobalamin_bind"/>
    <property type="match status" value="1"/>
</dbReference>
<dbReference type="GO" id="GO:0140355">
    <property type="term" value="F:cargo receptor ligand activity"/>
    <property type="evidence" value="ECO:0007669"/>
    <property type="project" value="Ensembl"/>
</dbReference>
<evidence type="ECO:0000256" key="8">
    <source>
        <dbReference type="PIRSR" id="PIRSR602157-2"/>
    </source>
</evidence>
<dbReference type="GO" id="GO:0005615">
    <property type="term" value="C:extracellular space"/>
    <property type="evidence" value="ECO:0007669"/>
    <property type="project" value="Ensembl"/>
</dbReference>
<keyword evidence="6 7" id="KW-0170">Cobalt</keyword>
<dbReference type="GeneTree" id="ENSGT00530000063370"/>
<dbReference type="PANTHER" id="PTHR10559">
    <property type="entry name" value="TRANSCOBALAMIN-1/GASTRIC INTRINSIC FACTOR"/>
    <property type="match status" value="1"/>
</dbReference>
<dbReference type="CTD" id="2694"/>
<dbReference type="AlphaFoldDB" id="A0A8C2UYK7"/>
<dbReference type="Gene3D" id="1.50.10.20">
    <property type="match status" value="1"/>
</dbReference>
<keyword evidence="5 9" id="KW-0732">Signal</keyword>
<keyword evidence="3" id="KW-0171">Cobalt transport</keyword>
<dbReference type="PANTHER" id="PTHR10559:SF15">
    <property type="entry name" value="COBALAMIN BINDING INTRINSIC FACTOR"/>
    <property type="match status" value="1"/>
</dbReference>
<name>A0A8C2UYK7_CHILA</name>
<dbReference type="OMA" id="AYNVEAQ"/>
<dbReference type="GO" id="GO:0005902">
    <property type="term" value="C:microvillus"/>
    <property type="evidence" value="ECO:0007669"/>
    <property type="project" value="Ensembl"/>
</dbReference>
<evidence type="ECO:0000256" key="1">
    <source>
        <dbReference type="ARBA" id="ARBA00004613"/>
    </source>
</evidence>
<feature type="binding site" evidence="7">
    <location>
        <position position="270"/>
    </location>
    <ligand>
        <name>cyanocob(III)alamin</name>
        <dbReference type="ChEBI" id="CHEBI:17439"/>
    </ligand>
</feature>
<reference evidence="10" key="1">
    <citation type="submission" date="2025-08" db="UniProtKB">
        <authorList>
            <consortium name="Ensembl"/>
        </authorList>
    </citation>
    <scope>IDENTIFICATION</scope>
</reference>
<protein>
    <submittedName>
        <fullName evidence="10">Cobalamin binding intrinsic factor</fullName>
    </submittedName>
</protein>
<evidence type="ECO:0000256" key="7">
    <source>
        <dbReference type="PIRSR" id="PIRSR602157-1"/>
    </source>
</evidence>
<gene>
    <name evidence="10" type="primary">CBLIF</name>
</gene>
<dbReference type="InterPro" id="IPR051588">
    <property type="entry name" value="Cobalamin_Transport"/>
</dbReference>
<keyword evidence="8" id="KW-1015">Disulfide bond</keyword>
<dbReference type="GO" id="GO:0140104">
    <property type="term" value="F:molecular carrier activity"/>
    <property type="evidence" value="ECO:0007669"/>
    <property type="project" value="Ensembl"/>
</dbReference>
<dbReference type="GeneID" id="102013320"/>
<feature type="chain" id="PRO_5034794907" evidence="9">
    <location>
        <begin position="21"/>
        <end position="417"/>
    </location>
</feature>
<evidence type="ECO:0000313" key="10">
    <source>
        <dbReference type="Ensembl" id="ENSCLAP00000005610.1"/>
    </source>
</evidence>
<comment type="similarity">
    <text evidence="2">Belongs to the eukaryotic cobalamin transport proteins family.</text>
</comment>
<reference evidence="10" key="2">
    <citation type="submission" date="2025-09" db="UniProtKB">
        <authorList>
            <consortium name="Ensembl"/>
        </authorList>
    </citation>
    <scope>IDENTIFICATION</scope>
</reference>
<comment type="subcellular location">
    <subcellularLocation>
        <location evidence="1">Secreted</location>
    </subcellularLocation>
</comment>
<proteinExistence type="inferred from homology"/>
<dbReference type="InterPro" id="IPR002157">
    <property type="entry name" value="Cbl-bd_prot"/>
</dbReference>
<dbReference type="GO" id="GO:0006824">
    <property type="term" value="P:cobalt ion transport"/>
    <property type="evidence" value="ECO:0007669"/>
    <property type="project" value="UniProtKB-KW"/>
</dbReference>
<evidence type="ECO:0000256" key="5">
    <source>
        <dbReference type="ARBA" id="ARBA00022729"/>
    </source>
</evidence>
<dbReference type="GO" id="GO:0031419">
    <property type="term" value="F:cobalamin binding"/>
    <property type="evidence" value="ECO:0007669"/>
    <property type="project" value="Ensembl"/>
</dbReference>
<accession>A0A8C2UYK7</accession>
<evidence type="ECO:0000313" key="11">
    <source>
        <dbReference type="Proteomes" id="UP000694398"/>
    </source>
</evidence>
<keyword evidence="11" id="KW-1185">Reference proteome</keyword>
<evidence type="ECO:0000256" key="2">
    <source>
        <dbReference type="ARBA" id="ARBA00006449"/>
    </source>
</evidence>
<dbReference type="GO" id="GO:0005768">
    <property type="term" value="C:endosome"/>
    <property type="evidence" value="ECO:0007669"/>
    <property type="project" value="Ensembl"/>
</dbReference>
<keyword evidence="3" id="KW-0406">Ion transport</keyword>
<evidence type="ECO:0000256" key="3">
    <source>
        <dbReference type="ARBA" id="ARBA00022426"/>
    </source>
</evidence>
<keyword evidence="4" id="KW-0964">Secreted</keyword>
<feature type="binding site" evidence="7">
    <location>
        <position position="417"/>
    </location>
    <ligand>
        <name>cyanocob(III)alamin</name>
        <dbReference type="ChEBI" id="CHEBI:17439"/>
    </ligand>
</feature>
<dbReference type="OrthoDB" id="6343110at2759"/>
<dbReference type="GO" id="GO:0016324">
    <property type="term" value="C:apical plasma membrane"/>
    <property type="evidence" value="ECO:0007669"/>
    <property type="project" value="Ensembl"/>
</dbReference>
<evidence type="ECO:0000256" key="4">
    <source>
        <dbReference type="ARBA" id="ARBA00022525"/>
    </source>
</evidence>
<dbReference type="Gene3D" id="2.170.130.30">
    <property type="match status" value="1"/>
</dbReference>
<dbReference type="Ensembl" id="ENSCLAT00000005711.1">
    <property type="protein sequence ID" value="ENSCLAP00000005610.1"/>
    <property type="gene ID" value="ENSCLAG00000003985.1"/>
</dbReference>
<dbReference type="Proteomes" id="UP000694398">
    <property type="component" value="Unassembled WGS sequence"/>
</dbReference>
<organism evidence="10 11">
    <name type="scientific">Chinchilla lanigera</name>
    <name type="common">Long-tailed chinchilla</name>
    <name type="synonym">Chinchilla villidera</name>
    <dbReference type="NCBI Taxonomy" id="34839"/>
    <lineage>
        <taxon>Eukaryota</taxon>
        <taxon>Metazoa</taxon>
        <taxon>Chordata</taxon>
        <taxon>Craniata</taxon>
        <taxon>Vertebrata</taxon>
        <taxon>Euteleostomi</taxon>
        <taxon>Mammalia</taxon>
        <taxon>Eutheria</taxon>
        <taxon>Euarchontoglires</taxon>
        <taxon>Glires</taxon>
        <taxon>Rodentia</taxon>
        <taxon>Hystricomorpha</taxon>
        <taxon>Chinchillidae</taxon>
        <taxon>Chinchilla</taxon>
    </lineage>
</organism>
<feature type="disulfide bond" evidence="8">
    <location>
        <begin position="143"/>
        <end position="182"/>
    </location>
</feature>
<feature type="disulfide bond" evidence="8">
    <location>
        <begin position="26"/>
        <end position="246"/>
    </location>
</feature>
<evidence type="ECO:0000256" key="9">
    <source>
        <dbReference type="SAM" id="SignalP"/>
    </source>
</evidence>
<feature type="binding site" evidence="7">
    <location>
        <position position="222"/>
    </location>
    <ligand>
        <name>cyanocob(III)alamin</name>
        <dbReference type="ChEBI" id="CHEBI:17439"/>
    </ligand>
</feature>
<keyword evidence="3" id="KW-0813">Transport</keyword>